<gene>
    <name evidence="6" type="ORF">PMEA_00008297</name>
</gene>
<protein>
    <recommendedName>
        <fullName evidence="5">Nucleoside diphosphate kinase-like domain-containing protein</fullName>
    </recommendedName>
</protein>
<comment type="caution">
    <text evidence="3">Lacks conserved residue(s) required for the propagation of feature annotation.</text>
</comment>
<evidence type="ECO:0000259" key="5">
    <source>
        <dbReference type="SMART" id="SM00562"/>
    </source>
</evidence>
<evidence type="ECO:0000256" key="3">
    <source>
        <dbReference type="PROSITE-ProRule" id="PRU00706"/>
    </source>
</evidence>
<feature type="compositionally biased region" description="Polar residues" evidence="4">
    <location>
        <begin position="116"/>
        <end position="126"/>
    </location>
</feature>
<sequence>MWKPEECTSSSDESFEEEVSVRNSGNFEAAASACKLKSVFENIFADIQASIPTLELENSSEESDDDDEEPLLYTREARPLSPNISFKTNFPSGKVDHATDPASPSDSGLFLVSPEGQMSNASSPSDGDQDSIEFLSSSSALLPSTLPNKSFSSISTQTTTDTDDGNPNEQKSMLLTSSRSRSTGADPIDPSHEYNQETVELSFDLLEHLNLSDYLERTNEVTVPPLFPSTLSDSDFSDNADNSTDLMDELIKLSKKQQNDAAPTPLSPIDHHPKGPAGREKNTVHSVGVMSSPPVTSKGVTASLDSSVSHGSKTTVFLDLRKQEEKAPPQRNQALPASICRILGISNDRQSDSSSSSDEDDDHQSWQNQRRKAKEASLSCSRQNNGNFVQKKPPERLKIALDEIKPGQSDRDDMSNEKVTEESISQQVNCSENRSGQTAIKRGTLITMQDEKLDLINKAEMSTDQKTYTVKHALGAASQVDTDRLVNDGVFIGDDTTPEKDYNLSSPEERDSAILSEMSSPIKRDLLQSIQNEVKKDLSSAVGTEIKKNNVKHKQVLTDEERARRQRLHKSLQNLKPQLSSHKHHPVAPCTPVLFHEEASYENHLQSVPNVDADASYLLLTAKLSSCGELSVIRQGVRGAVSSDTHCFSHLIAWLACLVSPVMNTTDYAEICGAPFYVVSLQQSWHEGQLKVDVGIISRTENGDFLSAQHANGKLKMKANNSFRHAVSKFLSTNTLQSVYNRLLEHTPCLPQHLKETQMSKKNLSTSLTVNPDPETMWRVFGAKPGFFWQTMEMDDAPVDDKTGERLFQGPEIHNAFMLMHSAVFRQPFCLLDVLIRARCNALDIAGIRLVYPQNEVLEEKPAHGFHLPNDLLQDGVYTSSQMLVLVLALRGPHAISRWQDEVGPVDAKLAQRTDPNSLRAVYNGGAKEDHLFWCPRSTQGVVTELSRWFGGRVPDSGVINIGCREPFVTCDEKPKDSSSGRAQNHNSQLLTSSLHGTFRPPPYFLTASTDTSIFLFVSPALPVKYLGNVLSACFETGFCTQGIKRIHLNAMRLSGLGLSPEQLSLFCRERDNQSLTPVASTVLLLRRENALHHSLSVIESIVVSVSHSDVSQSCFLAVPYSDSLLKQLGGPFSLTPDPAAYPVDLLRHAFHSNPELEQVCVVTLWKEKATVSAGKILSELLLIKEPQEGSNPSCGFELLGLKLLTSLSMQHAKEFTPCKIGDTMWKKSLKILTSSPALVLALRGVNAFVRLRRFLDSYSDLSKQKLANDSVPLDVLMSCTPELACRQLSVIFFDRELFSDQSARRNLHLLPPPRRVINGLCSGSSESLNEADTRGSSAERKARSRRVGLGKSPGKTSLSSVETLCYADTSVVQSLLEKPCVIPTVCVLKPRTASKHLGKVLKRLGQERFSVIGLKMISLSSKDVSTLMTEKGELERHISHMTSGPSVVLCLHRENAVGRLLDVLGPSDARAAKKQSQFYLRGSFGEDSIKNGFYGSETYEKAIRDIKILFPEGVCCSPSVDLKAEEIPCLALDEVFSVTANRSLVELSTEEQSKVETSPGMTLLPSSLLEINCLLLLPQLLVSRAQTGRRGNISYAEVIEALLTAGFHFIGLRMVLLGVVEAADCAKLYSGCLPEDWKPHHLAGQLSKSPCLVMAVLRDGAVTCYDSLCDSSPKLKSLYANSGKFMLAGKTLKEAKRLVECFFDHLIPNRKARIELDAS</sequence>
<evidence type="ECO:0000256" key="1">
    <source>
        <dbReference type="ARBA" id="ARBA00004496"/>
    </source>
</evidence>
<dbReference type="Proteomes" id="UP001159428">
    <property type="component" value="Unassembled WGS sequence"/>
</dbReference>
<evidence type="ECO:0000256" key="4">
    <source>
        <dbReference type="SAM" id="MobiDB-lite"/>
    </source>
</evidence>
<dbReference type="PANTHER" id="PTHR43109:SF3">
    <property type="entry name" value="DYNEIN AXONEMAL ASSEMBLY FACTOR 8"/>
    <property type="match status" value="1"/>
</dbReference>
<organism evidence="6 7">
    <name type="scientific">Pocillopora meandrina</name>
    <dbReference type="NCBI Taxonomy" id="46732"/>
    <lineage>
        <taxon>Eukaryota</taxon>
        <taxon>Metazoa</taxon>
        <taxon>Cnidaria</taxon>
        <taxon>Anthozoa</taxon>
        <taxon>Hexacorallia</taxon>
        <taxon>Scleractinia</taxon>
        <taxon>Astrocoeniina</taxon>
        <taxon>Pocilloporidae</taxon>
        <taxon>Pocillopora</taxon>
    </lineage>
</organism>
<feature type="compositionally biased region" description="Low complexity" evidence="4">
    <location>
        <begin position="174"/>
        <end position="183"/>
    </location>
</feature>
<reference evidence="6 7" key="1">
    <citation type="submission" date="2022-05" db="EMBL/GenBank/DDBJ databases">
        <authorList>
            <consortium name="Genoscope - CEA"/>
            <person name="William W."/>
        </authorList>
    </citation>
    <scope>NUCLEOTIDE SEQUENCE [LARGE SCALE GENOMIC DNA]</scope>
</reference>
<feature type="compositionally biased region" description="Basic and acidic residues" evidence="4">
    <location>
        <begin position="392"/>
        <end position="421"/>
    </location>
</feature>
<accession>A0AAU9WMW4</accession>
<evidence type="ECO:0000256" key="2">
    <source>
        <dbReference type="ARBA" id="ARBA00022490"/>
    </source>
</evidence>
<comment type="similarity">
    <text evidence="3">Belongs to the NDK family.</text>
</comment>
<keyword evidence="2" id="KW-0963">Cytoplasm</keyword>
<feature type="compositionally biased region" description="Low complexity" evidence="4">
    <location>
        <begin position="135"/>
        <end position="147"/>
    </location>
</feature>
<keyword evidence="7" id="KW-1185">Reference proteome</keyword>
<feature type="region of interest" description="Disordered" evidence="4">
    <location>
        <begin position="256"/>
        <end position="308"/>
    </location>
</feature>
<feature type="compositionally biased region" description="Low complexity" evidence="4">
    <location>
        <begin position="347"/>
        <end position="356"/>
    </location>
</feature>
<dbReference type="SUPFAM" id="SSF54919">
    <property type="entry name" value="Nucleoside diphosphate kinase, NDK"/>
    <property type="match status" value="3"/>
</dbReference>
<dbReference type="PANTHER" id="PTHR43109">
    <property type="entry name" value="NUCLEOSIDE DIPHOSPHATE KINASE 7"/>
    <property type="match status" value="1"/>
</dbReference>
<dbReference type="PROSITE" id="PS51374">
    <property type="entry name" value="NDPK_LIKE"/>
    <property type="match status" value="1"/>
</dbReference>
<feature type="compositionally biased region" description="Polar residues" evidence="4">
    <location>
        <begin position="293"/>
        <end position="308"/>
    </location>
</feature>
<dbReference type="SMART" id="SM00562">
    <property type="entry name" value="NDK"/>
    <property type="match status" value="1"/>
</dbReference>
<name>A0AAU9WMW4_9CNID</name>
<feature type="region of interest" description="Disordered" evidence="4">
    <location>
        <begin position="52"/>
        <end position="194"/>
    </location>
</feature>
<comment type="caution">
    <text evidence="6">The sequence shown here is derived from an EMBL/GenBank/DDBJ whole genome shotgun (WGS) entry which is preliminary data.</text>
</comment>
<feature type="region of interest" description="Disordered" evidence="4">
    <location>
        <begin position="1327"/>
        <end position="1357"/>
    </location>
</feature>
<feature type="compositionally biased region" description="Basic and acidic residues" evidence="4">
    <location>
        <begin position="1332"/>
        <end position="1342"/>
    </location>
</feature>
<dbReference type="EMBL" id="CALNXJ010000017">
    <property type="protein sequence ID" value="CAH3119459.1"/>
    <property type="molecule type" value="Genomic_DNA"/>
</dbReference>
<feature type="compositionally biased region" description="Basic and acidic residues" evidence="4">
    <location>
        <begin position="269"/>
        <end position="283"/>
    </location>
</feature>
<dbReference type="Gene3D" id="3.30.70.141">
    <property type="entry name" value="Nucleoside diphosphate kinase-like domain"/>
    <property type="match status" value="3"/>
</dbReference>
<feature type="compositionally biased region" description="Polar residues" evidence="4">
    <location>
        <begin position="378"/>
        <end position="388"/>
    </location>
</feature>
<feature type="compositionally biased region" description="Acidic residues" evidence="4">
    <location>
        <begin position="58"/>
        <end position="70"/>
    </location>
</feature>
<dbReference type="GO" id="GO:0005879">
    <property type="term" value="C:axonemal microtubule"/>
    <property type="evidence" value="ECO:0007669"/>
    <property type="project" value="TreeGrafter"/>
</dbReference>
<feature type="compositionally biased region" description="Polar residues" evidence="4">
    <location>
        <begin position="82"/>
        <end position="91"/>
    </location>
</feature>
<comment type="subcellular location">
    <subcellularLocation>
        <location evidence="1">Cytoplasm</location>
    </subcellularLocation>
</comment>
<dbReference type="InterPro" id="IPR036850">
    <property type="entry name" value="NDK-like_dom_sf"/>
</dbReference>
<feature type="domain" description="Nucleoside diphosphate kinase-like" evidence="5">
    <location>
        <begin position="1385"/>
        <end position="1518"/>
    </location>
</feature>
<proteinExistence type="inferred from homology"/>
<dbReference type="Pfam" id="PF00334">
    <property type="entry name" value="NDK"/>
    <property type="match status" value="1"/>
</dbReference>
<dbReference type="InterPro" id="IPR034907">
    <property type="entry name" value="NDK-like_dom"/>
</dbReference>
<evidence type="ECO:0000313" key="7">
    <source>
        <dbReference type="Proteomes" id="UP001159428"/>
    </source>
</evidence>
<feature type="region of interest" description="Disordered" evidence="4">
    <location>
        <begin position="347"/>
        <end position="425"/>
    </location>
</feature>
<evidence type="ECO:0000313" key="6">
    <source>
        <dbReference type="EMBL" id="CAH3119459.1"/>
    </source>
</evidence>